<comment type="function">
    <text evidence="5">Catalyzes the phosphorylation of thiamine to thiamine phosphate.</text>
</comment>
<dbReference type="Gene3D" id="3.90.1200.10">
    <property type="match status" value="1"/>
</dbReference>
<accession>A0A0F1BAH2</accession>
<dbReference type="OrthoDB" id="179763at2"/>
<keyword evidence="2 5" id="KW-0547">Nucleotide-binding</keyword>
<dbReference type="GO" id="GO:0019165">
    <property type="term" value="F:thiamine kinase activity"/>
    <property type="evidence" value="ECO:0007669"/>
    <property type="project" value="UniProtKB-UniRule"/>
</dbReference>
<keyword evidence="4 5" id="KW-0067">ATP-binding</keyword>
<comment type="pathway">
    <text evidence="5">Cofactor biosynthesis; thiamine diphosphate biosynthesis; thiamine phosphate from thiamine: step 1/1.</text>
</comment>
<comment type="caution">
    <text evidence="7">The sequence shown here is derived from an EMBL/GenBank/DDBJ whole genome shotgun (WGS) entry which is preliminary data.</text>
</comment>
<evidence type="ECO:0000256" key="4">
    <source>
        <dbReference type="ARBA" id="ARBA00022840"/>
    </source>
</evidence>
<keyword evidence="3 5" id="KW-0418">Kinase</keyword>
<dbReference type="AlphaFoldDB" id="A0A0F1BAH2"/>
<evidence type="ECO:0000256" key="1">
    <source>
        <dbReference type="ARBA" id="ARBA00022679"/>
    </source>
</evidence>
<dbReference type="Proteomes" id="UP000033352">
    <property type="component" value="Unassembled WGS sequence"/>
</dbReference>
<keyword evidence="1 5" id="KW-0808">Transferase</keyword>
<dbReference type="EC" id="2.7.1.89" evidence="5"/>
<dbReference type="RefSeq" id="WP_045284989.1">
    <property type="nucleotide sequence ID" value="NZ_JZYX01000009.1"/>
</dbReference>
<organism evidence="7 8">
    <name type="scientific">Enterobacter sichuanensis</name>
    <dbReference type="NCBI Taxonomy" id="2071710"/>
    <lineage>
        <taxon>Bacteria</taxon>
        <taxon>Pseudomonadati</taxon>
        <taxon>Pseudomonadota</taxon>
        <taxon>Gammaproteobacteria</taxon>
        <taxon>Enterobacterales</taxon>
        <taxon>Enterobacteriaceae</taxon>
        <taxon>Enterobacter</taxon>
        <taxon>Enterobacter cloacae complex</taxon>
    </lineage>
</organism>
<evidence type="ECO:0000259" key="6">
    <source>
        <dbReference type="Pfam" id="PF01636"/>
    </source>
</evidence>
<dbReference type="GO" id="GO:0006772">
    <property type="term" value="P:thiamine metabolic process"/>
    <property type="evidence" value="ECO:0007669"/>
    <property type="project" value="InterPro"/>
</dbReference>
<dbReference type="PATRIC" id="fig|1619248.3.peg.5174"/>
<dbReference type="HAMAP" id="MF_01604">
    <property type="entry name" value="Thiamine_kinase"/>
    <property type="match status" value="1"/>
</dbReference>
<dbReference type="InterPro" id="IPR002575">
    <property type="entry name" value="Aminoglycoside_PTrfase"/>
</dbReference>
<dbReference type="InterPro" id="IPR014093">
    <property type="entry name" value="Thiamine_kinase"/>
</dbReference>
<name>A0A0F1BAH2_9ENTR</name>
<dbReference type="EMBL" id="JZYX01000009">
    <property type="protein sequence ID" value="KJN30249.1"/>
    <property type="molecule type" value="Genomic_DNA"/>
</dbReference>
<evidence type="ECO:0000313" key="8">
    <source>
        <dbReference type="Proteomes" id="UP000033352"/>
    </source>
</evidence>
<dbReference type="GO" id="GO:0009229">
    <property type="term" value="P:thiamine diphosphate biosynthetic process"/>
    <property type="evidence" value="ECO:0007669"/>
    <property type="project" value="UniProtKB-UniRule"/>
</dbReference>
<comment type="catalytic activity">
    <reaction evidence="5">
        <text>thiamine + ATP = thiamine phosphate + ADP + H(+)</text>
        <dbReference type="Rhea" id="RHEA:12012"/>
        <dbReference type="ChEBI" id="CHEBI:15378"/>
        <dbReference type="ChEBI" id="CHEBI:18385"/>
        <dbReference type="ChEBI" id="CHEBI:30616"/>
        <dbReference type="ChEBI" id="CHEBI:37575"/>
        <dbReference type="ChEBI" id="CHEBI:456216"/>
        <dbReference type="EC" id="2.7.1.89"/>
    </reaction>
</comment>
<evidence type="ECO:0000256" key="5">
    <source>
        <dbReference type="HAMAP-Rule" id="MF_01604"/>
    </source>
</evidence>
<dbReference type="UniPathway" id="UPA00060">
    <property type="reaction ID" value="UER00596"/>
</dbReference>
<dbReference type="GO" id="GO:0005524">
    <property type="term" value="F:ATP binding"/>
    <property type="evidence" value="ECO:0007669"/>
    <property type="project" value="UniProtKB-KW"/>
</dbReference>
<proteinExistence type="inferred from homology"/>
<sequence>MRLRNNDSTRDEILTHYFPQYRLIAPQAHSGLGGASCIIAQGEQRLVLRQNHDPFAPASHFRRQFRALRRLPSDLVPAPRFFRQGWMAVEYLEGEVKSALPDTPQLAAMLYHLHRQPRLGWRITLFPLLEHYWQQALPERRSPAWLAQLKRLRKTGEPQPIRLSPLHMDVHPGNIVHTPAGIRLIDWEYAGDGDVALELAAVWTESDAARQALIRDYARLAQIDVDALKRQVRRWRPWVVILMAGWFEMRYQQSRDKHFIALADNAWRQLQTKG</sequence>
<evidence type="ECO:0000256" key="3">
    <source>
        <dbReference type="ARBA" id="ARBA00022777"/>
    </source>
</evidence>
<gene>
    <name evidence="5 7" type="primary">thiK</name>
    <name evidence="7" type="ORF">SS37_05920</name>
</gene>
<dbReference type="SUPFAM" id="SSF56112">
    <property type="entry name" value="Protein kinase-like (PK-like)"/>
    <property type="match status" value="1"/>
</dbReference>
<feature type="domain" description="Aminoglycoside phosphotransferase" evidence="6">
    <location>
        <begin position="40"/>
        <end position="222"/>
    </location>
</feature>
<reference evidence="7 8" key="1">
    <citation type="submission" date="2015-03" db="EMBL/GenBank/DDBJ databases">
        <authorList>
            <person name="McCorrison J."/>
            <person name="Sanka R."/>
            <person name="Adams M."/>
            <person name="Brinkac L."/>
            <person name="Nierman W."/>
            <person name="Sutton G."/>
            <person name="Nelson K."/>
            <person name="Kiedrowski L."/>
            <person name="Guerrero D."/>
            <person name="Bonomo R."/>
        </authorList>
    </citation>
    <scope>NUCLEOTIDE SEQUENCE [LARGE SCALE GENOMIC DNA]</scope>
    <source>
        <strain evidence="7 8">35699</strain>
    </source>
</reference>
<comment type="similarity">
    <text evidence="5">Belongs to the thiamine kinase family.</text>
</comment>
<dbReference type="Pfam" id="PF01636">
    <property type="entry name" value="APH"/>
    <property type="match status" value="1"/>
</dbReference>
<protein>
    <recommendedName>
        <fullName evidence="5">Thiamine kinase</fullName>
        <ecNumber evidence="5">2.7.1.89</ecNumber>
    </recommendedName>
</protein>
<evidence type="ECO:0000313" key="7">
    <source>
        <dbReference type="EMBL" id="KJN30249.1"/>
    </source>
</evidence>
<dbReference type="NCBIfam" id="NF007620">
    <property type="entry name" value="PRK10271.1"/>
    <property type="match status" value="1"/>
</dbReference>
<dbReference type="InterPro" id="IPR011009">
    <property type="entry name" value="Kinase-like_dom_sf"/>
</dbReference>
<evidence type="ECO:0000256" key="2">
    <source>
        <dbReference type="ARBA" id="ARBA00022741"/>
    </source>
</evidence>